<evidence type="ECO:0000256" key="1">
    <source>
        <dbReference type="SAM" id="SignalP"/>
    </source>
</evidence>
<feature type="signal peptide" evidence="1">
    <location>
        <begin position="1"/>
        <end position="19"/>
    </location>
</feature>
<dbReference type="EMBL" id="LPXN01000035">
    <property type="protein sequence ID" value="KZD12336.1"/>
    <property type="molecule type" value="Genomic_DNA"/>
</dbReference>
<dbReference type="Proteomes" id="UP000076400">
    <property type="component" value="Unassembled WGS sequence"/>
</dbReference>
<reference evidence="2 3" key="1">
    <citation type="submission" date="2015-12" db="EMBL/GenBank/DDBJ databases">
        <title>Genome sequence of Oceanibaculum pacificum MCCC 1A02656.</title>
        <authorList>
            <person name="Lu L."/>
            <person name="Lai Q."/>
            <person name="Shao Z."/>
            <person name="Qian P."/>
        </authorList>
    </citation>
    <scope>NUCLEOTIDE SEQUENCE [LARGE SCALE GENOMIC DNA]</scope>
    <source>
        <strain evidence="2 3">MCCC 1A02656</strain>
    </source>
</reference>
<comment type="caution">
    <text evidence="2">The sequence shown here is derived from an EMBL/GenBank/DDBJ whole genome shotgun (WGS) entry which is preliminary data.</text>
</comment>
<protein>
    <recommendedName>
        <fullName evidence="4">DUF3750 domain-containing protein</fullName>
    </recommendedName>
</protein>
<evidence type="ECO:0000313" key="2">
    <source>
        <dbReference type="EMBL" id="KZD12336.1"/>
    </source>
</evidence>
<gene>
    <name evidence="2" type="ORF">AUP43_05025</name>
</gene>
<dbReference type="RefSeq" id="WP_067552709.1">
    <property type="nucleotide sequence ID" value="NZ_LPXN01000035.1"/>
</dbReference>
<dbReference type="Pfam" id="PF12570">
    <property type="entry name" value="DUF3750"/>
    <property type="match status" value="1"/>
</dbReference>
<keyword evidence="1" id="KW-0732">Signal</keyword>
<proteinExistence type="predicted"/>
<keyword evidence="3" id="KW-1185">Reference proteome</keyword>
<evidence type="ECO:0000313" key="3">
    <source>
        <dbReference type="Proteomes" id="UP000076400"/>
    </source>
</evidence>
<dbReference type="OrthoDB" id="199084at2"/>
<dbReference type="AlphaFoldDB" id="A0A154WFS3"/>
<dbReference type="STRING" id="580166.AUP43_05025"/>
<sequence>MLRLILIGLLLLVIFPVLASAAKVMSADNSHWSTARRDSTGIAPDPKTTPEAVVQVYAARAFNWRGIFGVHSWIAVKPEKAESFTRYEVEGWGVSSGRESVRIGSYRPPDAYWFGNYPELLVDIRGAEAAALIPQIAAAANSYPYRDRYTIWPGPNSNSFVAHVARNVPGLRLDLPPTAIGKDYRTDGIFGVAPSNTGLQLSLFGLAGVTLALEEGVEVNLLGLTVGIDILTPAIKLPGIGRIGFPQGPS</sequence>
<dbReference type="InterPro" id="IPR022224">
    <property type="entry name" value="DUF3750"/>
</dbReference>
<name>A0A154WFS3_9PROT</name>
<accession>A0A154WFS3</accession>
<feature type="chain" id="PRO_5007602395" description="DUF3750 domain-containing protein" evidence="1">
    <location>
        <begin position="20"/>
        <end position="250"/>
    </location>
</feature>
<evidence type="ECO:0008006" key="4">
    <source>
        <dbReference type="Google" id="ProtNLM"/>
    </source>
</evidence>
<organism evidence="2 3">
    <name type="scientific">Oceanibaculum pacificum</name>
    <dbReference type="NCBI Taxonomy" id="580166"/>
    <lineage>
        <taxon>Bacteria</taxon>
        <taxon>Pseudomonadati</taxon>
        <taxon>Pseudomonadota</taxon>
        <taxon>Alphaproteobacteria</taxon>
        <taxon>Rhodospirillales</taxon>
        <taxon>Oceanibaculaceae</taxon>
        <taxon>Oceanibaculum</taxon>
    </lineage>
</organism>